<comment type="caution">
    <text evidence="3">The sequence shown here is derived from an EMBL/GenBank/DDBJ whole genome shotgun (WGS) entry which is preliminary data.</text>
</comment>
<dbReference type="EMBL" id="JAATJS010000003">
    <property type="protein sequence ID" value="NIX76690.1"/>
    <property type="molecule type" value="Genomic_DNA"/>
</dbReference>
<dbReference type="RefSeq" id="WP_167672610.1">
    <property type="nucleotide sequence ID" value="NZ_JAATJS010000003.1"/>
</dbReference>
<feature type="signal peptide" evidence="1">
    <location>
        <begin position="1"/>
        <end position="23"/>
    </location>
</feature>
<proteinExistence type="predicted"/>
<evidence type="ECO:0000313" key="3">
    <source>
        <dbReference type="EMBL" id="NIX76690.1"/>
    </source>
</evidence>
<feature type="chain" id="PRO_5047189912" description="Thiol:disulfide interchange protein DsbD N-terminal domain-containing protein" evidence="1">
    <location>
        <begin position="24"/>
        <end position="275"/>
    </location>
</feature>
<reference evidence="3 4" key="1">
    <citation type="submission" date="2020-03" db="EMBL/GenBank/DDBJ databases">
        <title>The genome sequence of Microvirga sp. c23x22.</title>
        <authorList>
            <person name="Zhang X."/>
        </authorList>
    </citation>
    <scope>NUCLEOTIDE SEQUENCE [LARGE SCALE GENOMIC DNA]</scope>
    <source>
        <strain evidence="4">c23x22</strain>
    </source>
</reference>
<evidence type="ECO:0000313" key="4">
    <source>
        <dbReference type="Proteomes" id="UP000707352"/>
    </source>
</evidence>
<dbReference type="Pfam" id="PF11412">
    <property type="entry name" value="DsbD_N"/>
    <property type="match status" value="1"/>
</dbReference>
<keyword evidence="1" id="KW-0732">Signal</keyword>
<name>A0ABX0VA24_9HYPH</name>
<dbReference type="Proteomes" id="UP000707352">
    <property type="component" value="Unassembled WGS sequence"/>
</dbReference>
<evidence type="ECO:0000259" key="2">
    <source>
        <dbReference type="Pfam" id="PF11412"/>
    </source>
</evidence>
<accession>A0ABX0VA24</accession>
<keyword evidence="4" id="KW-1185">Reference proteome</keyword>
<evidence type="ECO:0000256" key="1">
    <source>
        <dbReference type="SAM" id="SignalP"/>
    </source>
</evidence>
<organism evidence="3 4">
    <name type="scientific">Microvirga terricola</name>
    <dbReference type="NCBI Taxonomy" id="2719797"/>
    <lineage>
        <taxon>Bacteria</taxon>
        <taxon>Pseudomonadati</taxon>
        <taxon>Pseudomonadota</taxon>
        <taxon>Alphaproteobacteria</taxon>
        <taxon>Hyphomicrobiales</taxon>
        <taxon>Methylobacteriaceae</taxon>
        <taxon>Microvirga</taxon>
    </lineage>
</organism>
<feature type="domain" description="Thiol:disulfide interchange protein DsbD N-terminal" evidence="2">
    <location>
        <begin position="51"/>
        <end position="155"/>
    </location>
</feature>
<protein>
    <recommendedName>
        <fullName evidence="2">Thiol:disulfide interchange protein DsbD N-terminal domain-containing protein</fullName>
    </recommendedName>
</protein>
<gene>
    <name evidence="3" type="ORF">HB375_08695</name>
</gene>
<dbReference type="InterPro" id="IPR028250">
    <property type="entry name" value="DsbDN"/>
</dbReference>
<sequence length="275" mass="29243">MATLLRVVPIITFLILFPFAAFAQPESAPAWAVGLHSRVRLISGGVNDTGEALAGIEIALDPGFKTYWRTPGESGLPPRFDWSGSENVADVEIRWPAPSLFEDAGGVAYGYSHDIILPVVVKASQPGKPLKLALTVDYGICKDICIPARAELAATLSGAEQRAVIEQALAKVPNSQPLGAPGEVSLVSIEPKSGSQAAFSVLARAPAGSQPVLFAEGPENWYFSTSKTDDPSRFIVTIEEKPQNATGPTTLRLTLVAGERAVETEVSLDEILKPR</sequence>